<dbReference type="InterPro" id="IPR050832">
    <property type="entry name" value="Bact_Acetyltransf"/>
</dbReference>
<evidence type="ECO:0000313" key="4">
    <source>
        <dbReference type="EMBL" id="MDR7086610.1"/>
    </source>
</evidence>
<keyword evidence="5" id="KW-1185">Reference proteome</keyword>
<feature type="domain" description="N-acetyltransferase" evidence="3">
    <location>
        <begin position="1"/>
        <end position="156"/>
    </location>
</feature>
<dbReference type="InterPro" id="IPR000182">
    <property type="entry name" value="GNAT_dom"/>
</dbReference>
<evidence type="ECO:0000259" key="3">
    <source>
        <dbReference type="PROSITE" id="PS51186"/>
    </source>
</evidence>
<keyword evidence="2" id="KW-0012">Acyltransferase</keyword>
<keyword evidence="1" id="KW-0808">Transferase</keyword>
<dbReference type="SUPFAM" id="SSF55729">
    <property type="entry name" value="Acyl-CoA N-acyltransferases (Nat)"/>
    <property type="match status" value="1"/>
</dbReference>
<dbReference type="PANTHER" id="PTHR43877">
    <property type="entry name" value="AMINOALKYLPHOSPHONATE N-ACETYLTRANSFERASE-RELATED-RELATED"/>
    <property type="match status" value="1"/>
</dbReference>
<name>A0ABU1UN42_9ACTN</name>
<organism evidence="4 5">
    <name type="scientific">Aeromicrobium panaciterrae</name>
    <dbReference type="NCBI Taxonomy" id="363861"/>
    <lineage>
        <taxon>Bacteria</taxon>
        <taxon>Bacillati</taxon>
        <taxon>Actinomycetota</taxon>
        <taxon>Actinomycetes</taxon>
        <taxon>Propionibacteriales</taxon>
        <taxon>Nocardioidaceae</taxon>
        <taxon>Aeromicrobium</taxon>
    </lineage>
</organism>
<evidence type="ECO:0000256" key="2">
    <source>
        <dbReference type="ARBA" id="ARBA00023315"/>
    </source>
</evidence>
<accession>A0ABU1UN42</accession>
<comment type="caution">
    <text evidence="4">The sequence shown here is derived from an EMBL/GenBank/DDBJ whole genome shotgun (WGS) entry which is preliminary data.</text>
</comment>
<proteinExistence type="predicted"/>
<reference evidence="4 5" key="1">
    <citation type="submission" date="2023-07" db="EMBL/GenBank/DDBJ databases">
        <title>Sorghum-associated microbial communities from plants grown in Nebraska, USA.</title>
        <authorList>
            <person name="Schachtman D."/>
        </authorList>
    </citation>
    <scope>NUCLEOTIDE SEQUENCE [LARGE SCALE GENOMIC DNA]</scope>
    <source>
        <strain evidence="4 5">BE248</strain>
    </source>
</reference>
<dbReference type="InterPro" id="IPR016181">
    <property type="entry name" value="Acyl_CoA_acyltransferase"/>
</dbReference>
<dbReference type="RefSeq" id="WP_309968770.1">
    <property type="nucleotide sequence ID" value="NZ_JAVDWH010000001.1"/>
</dbReference>
<gene>
    <name evidence="4" type="ORF">J2X11_001449</name>
</gene>
<dbReference type="EMBL" id="JAVDWH010000001">
    <property type="protein sequence ID" value="MDR7086610.1"/>
    <property type="molecule type" value="Genomic_DNA"/>
</dbReference>
<dbReference type="PROSITE" id="PS51186">
    <property type="entry name" value="GNAT"/>
    <property type="match status" value="1"/>
</dbReference>
<evidence type="ECO:0000313" key="5">
    <source>
        <dbReference type="Proteomes" id="UP001257739"/>
    </source>
</evidence>
<evidence type="ECO:0000256" key="1">
    <source>
        <dbReference type="ARBA" id="ARBA00022679"/>
    </source>
</evidence>
<dbReference type="Proteomes" id="UP001257739">
    <property type="component" value="Unassembled WGS sequence"/>
</dbReference>
<dbReference type="Pfam" id="PF00583">
    <property type="entry name" value="Acetyltransf_1"/>
    <property type="match status" value="1"/>
</dbReference>
<dbReference type="Gene3D" id="3.40.630.30">
    <property type="match status" value="1"/>
</dbReference>
<protein>
    <submittedName>
        <fullName evidence="4">GNAT superfamily N-acetyltransferase</fullName>
    </submittedName>
</protein>
<dbReference type="CDD" id="cd04301">
    <property type="entry name" value="NAT_SF"/>
    <property type="match status" value="1"/>
</dbReference>
<sequence>MELRAATVEDADAIADIWHRGWHDGHAGNVPEAMYKYRQAEHFHTLANSRIAITTVAVIDDRIAGFVTVHDDEVEQVYVDASARGSGVADAILSHGERTVAETYDVAWLAVVAGNARARRFYERSGWADTGSFEYSAETEDGPFTAPVRRYEKRLR</sequence>